<accession>A0ABP0L5E3</accession>
<dbReference type="Proteomes" id="UP001642484">
    <property type="component" value="Unassembled WGS sequence"/>
</dbReference>
<dbReference type="Pfam" id="PF22534">
    <property type="entry name" value="RFC_C"/>
    <property type="match status" value="1"/>
</dbReference>
<evidence type="ECO:0000256" key="1">
    <source>
        <dbReference type="ARBA" id="ARBA00022705"/>
    </source>
</evidence>
<feature type="region of interest" description="Disordered" evidence="2">
    <location>
        <begin position="390"/>
        <end position="414"/>
    </location>
</feature>
<feature type="domain" description="AAA+ ATPase" evidence="3">
    <location>
        <begin position="35"/>
        <end position="191"/>
    </location>
</feature>
<proteinExistence type="predicted"/>
<protein>
    <recommendedName>
        <fullName evidence="3">AAA+ ATPase domain-containing protein</fullName>
    </recommendedName>
</protein>
<dbReference type="CDD" id="cd00009">
    <property type="entry name" value="AAA"/>
    <property type="match status" value="1"/>
</dbReference>
<dbReference type="InterPro" id="IPR050238">
    <property type="entry name" value="DNA_Rep/Repair_Clamp_Loader"/>
</dbReference>
<dbReference type="SUPFAM" id="SSF52540">
    <property type="entry name" value="P-loop containing nucleoside triphosphate hydrolases"/>
    <property type="match status" value="1"/>
</dbReference>
<sequence length="414" mass="45505">MAMLWVDKHRPKVLAELDYHRDLSDRLRRIAGSGEMPHILMCGPSGAGKSTRVHALLREIYGSGVDTVKVETKSVAPNPSNPSNTVDIQVVTSNHHLQVTPSDLGRKDRAVVMQLIKEVASHPPLGGHSFKVVVIEEAGALSSEAQAALRRTMERYMKTCRIILLTDGASKIIPPLRSRCLPIRVGAPSTEEIAAVLTKVSIAEGLKLAADLSHKIAEKSGRDMRRAMILLEMMHTQANASSLSKDVAVPSEAWQTAIDKVAKKILQEQTPRMAMEVRGNIYELLLACLPADFILKELVLRLVAEVKNEIVKQKAIAAAAHFNFTMKQGNKDIFHIEAFVINFMRDYRAAMQGARRLDVLLLGIQKCVSKANTPRKGSTMYNAAQTRTNFPQSHQQAGSMHKGPRISGLSIALP</sequence>
<dbReference type="InterPro" id="IPR003593">
    <property type="entry name" value="AAA+_ATPase"/>
</dbReference>
<evidence type="ECO:0000313" key="4">
    <source>
        <dbReference type="EMBL" id="CAK9033783.1"/>
    </source>
</evidence>
<name>A0ABP0L5E3_9DINO</name>
<dbReference type="PANTHER" id="PTHR11669:SF1">
    <property type="entry name" value="REPLICATION FACTOR C SUBUNIT 3"/>
    <property type="match status" value="1"/>
</dbReference>
<evidence type="ECO:0000313" key="5">
    <source>
        <dbReference type="Proteomes" id="UP001642484"/>
    </source>
</evidence>
<dbReference type="Pfam" id="PF21960">
    <property type="entry name" value="RCF1-5-like_lid"/>
    <property type="match status" value="1"/>
</dbReference>
<dbReference type="SMART" id="SM00382">
    <property type="entry name" value="AAA"/>
    <property type="match status" value="1"/>
</dbReference>
<comment type="caution">
    <text evidence="4">The sequence shown here is derived from an EMBL/GenBank/DDBJ whole genome shotgun (WGS) entry which is preliminary data.</text>
</comment>
<evidence type="ECO:0000256" key="2">
    <source>
        <dbReference type="SAM" id="MobiDB-lite"/>
    </source>
</evidence>
<dbReference type="Gene3D" id="1.10.8.60">
    <property type="match status" value="1"/>
</dbReference>
<dbReference type="Gene3D" id="3.40.50.300">
    <property type="entry name" value="P-loop containing nucleotide triphosphate hydrolases"/>
    <property type="match status" value="1"/>
</dbReference>
<dbReference type="InterPro" id="IPR027417">
    <property type="entry name" value="P-loop_NTPase"/>
</dbReference>
<dbReference type="Pfam" id="PF13177">
    <property type="entry name" value="DNA_pol3_delta2"/>
    <property type="match status" value="1"/>
</dbReference>
<keyword evidence="1" id="KW-0235">DNA replication</keyword>
<keyword evidence="5" id="KW-1185">Reference proteome</keyword>
<dbReference type="SUPFAM" id="SSF48019">
    <property type="entry name" value="post-AAA+ oligomerization domain-like"/>
    <property type="match status" value="1"/>
</dbReference>
<dbReference type="Gene3D" id="1.20.272.10">
    <property type="match status" value="1"/>
</dbReference>
<reference evidence="4 5" key="1">
    <citation type="submission" date="2024-02" db="EMBL/GenBank/DDBJ databases">
        <authorList>
            <person name="Chen Y."/>
            <person name="Shah S."/>
            <person name="Dougan E. K."/>
            <person name="Thang M."/>
            <person name="Chan C."/>
        </authorList>
    </citation>
    <scope>NUCLEOTIDE SEQUENCE [LARGE SCALE GENOMIC DNA]</scope>
</reference>
<dbReference type="InterPro" id="IPR008921">
    <property type="entry name" value="DNA_pol3_clamp-load_cplx_C"/>
</dbReference>
<dbReference type="EMBL" id="CAXAMN010011112">
    <property type="protein sequence ID" value="CAK9033783.1"/>
    <property type="molecule type" value="Genomic_DNA"/>
</dbReference>
<gene>
    <name evidence="4" type="ORF">CCMP2556_LOCUS19196</name>
</gene>
<evidence type="ECO:0000259" key="3">
    <source>
        <dbReference type="SMART" id="SM00382"/>
    </source>
</evidence>
<organism evidence="4 5">
    <name type="scientific">Durusdinium trenchii</name>
    <dbReference type="NCBI Taxonomy" id="1381693"/>
    <lineage>
        <taxon>Eukaryota</taxon>
        <taxon>Sar</taxon>
        <taxon>Alveolata</taxon>
        <taxon>Dinophyceae</taxon>
        <taxon>Suessiales</taxon>
        <taxon>Symbiodiniaceae</taxon>
        <taxon>Durusdinium</taxon>
    </lineage>
</organism>
<dbReference type="PANTHER" id="PTHR11669">
    <property type="entry name" value="REPLICATION FACTOR C / DNA POLYMERASE III GAMMA-TAU SUBUNIT"/>
    <property type="match status" value="1"/>
</dbReference>